<dbReference type="InterPro" id="IPR023365">
    <property type="entry name" value="Sortase_dom-sf"/>
</dbReference>
<dbReference type="Proteomes" id="UP000712527">
    <property type="component" value="Unassembled WGS sequence"/>
</dbReference>
<protein>
    <submittedName>
        <fullName evidence="2">Sortase</fullName>
    </submittedName>
</protein>
<dbReference type="Gene3D" id="2.40.260.10">
    <property type="entry name" value="Sortase"/>
    <property type="match status" value="1"/>
</dbReference>
<organism evidence="2 3">
    <name type="scientific">Olsenella profusa</name>
    <dbReference type="NCBI Taxonomy" id="138595"/>
    <lineage>
        <taxon>Bacteria</taxon>
        <taxon>Bacillati</taxon>
        <taxon>Actinomycetota</taxon>
        <taxon>Coriobacteriia</taxon>
        <taxon>Coriobacteriales</taxon>
        <taxon>Atopobiaceae</taxon>
        <taxon>Olsenella</taxon>
    </lineage>
</organism>
<dbReference type="Pfam" id="PF04203">
    <property type="entry name" value="Sortase"/>
    <property type="match status" value="1"/>
</dbReference>
<sequence length="189" mass="19338">MSGRLGRALIVVGAALLVGALSLFAWGSWDDARARDAAAGVVEALEPLLGTVDAAEGWDMAAVSVDGQDYVGVLAIPALGLELPVASTWSYEQLADGPCRYFGSVAGGDLVIAGRSYDSHFGRIGSLGVGDEVSLTCADGTVCVYEVAEIDSVGADDIDAMTSGEFALTLFTDTGGGQSRVAVRCDRVA</sequence>
<keyword evidence="3" id="KW-1185">Reference proteome</keyword>
<evidence type="ECO:0000313" key="3">
    <source>
        <dbReference type="Proteomes" id="UP000712527"/>
    </source>
</evidence>
<reference evidence="2 3" key="1">
    <citation type="journal article" date="2021" name="Sci. Rep.">
        <title>The distribution of antibiotic resistance genes in chicken gut microbiota commensals.</title>
        <authorList>
            <person name="Juricova H."/>
            <person name="Matiasovicova J."/>
            <person name="Kubasova T."/>
            <person name="Cejkova D."/>
            <person name="Rychlik I."/>
        </authorList>
    </citation>
    <scope>NUCLEOTIDE SEQUENCE [LARGE SCALE GENOMIC DNA]</scope>
    <source>
        <strain evidence="2 3">An794</strain>
    </source>
</reference>
<dbReference type="RefSeq" id="WP_204793565.1">
    <property type="nucleotide sequence ID" value="NZ_JACSNQ010000013.1"/>
</dbReference>
<dbReference type="InterPro" id="IPR005754">
    <property type="entry name" value="Sortase"/>
</dbReference>
<comment type="caution">
    <text evidence="2">The sequence shown here is derived from an EMBL/GenBank/DDBJ whole genome shotgun (WGS) entry which is preliminary data.</text>
</comment>
<dbReference type="SUPFAM" id="SSF63817">
    <property type="entry name" value="Sortase"/>
    <property type="match status" value="1"/>
</dbReference>
<dbReference type="CDD" id="cd00004">
    <property type="entry name" value="Sortase"/>
    <property type="match status" value="1"/>
</dbReference>
<gene>
    <name evidence="2" type="ORF">H9X80_06685</name>
</gene>
<proteinExistence type="predicted"/>
<keyword evidence="1" id="KW-0378">Hydrolase</keyword>
<dbReference type="EMBL" id="JACSNQ010000013">
    <property type="protein sequence ID" value="MBM6775226.1"/>
    <property type="molecule type" value="Genomic_DNA"/>
</dbReference>
<evidence type="ECO:0000313" key="2">
    <source>
        <dbReference type="EMBL" id="MBM6775226.1"/>
    </source>
</evidence>
<evidence type="ECO:0000256" key="1">
    <source>
        <dbReference type="ARBA" id="ARBA00022801"/>
    </source>
</evidence>
<name>A0ABS2F2L7_9ACTN</name>
<accession>A0ABS2F2L7</accession>